<accession>A0ABT6FI70</accession>
<evidence type="ECO:0000313" key="3">
    <source>
        <dbReference type="Proteomes" id="UP001216907"/>
    </source>
</evidence>
<evidence type="ECO:0000256" key="1">
    <source>
        <dbReference type="SAM" id="MobiDB-lite"/>
    </source>
</evidence>
<gene>
    <name evidence="2" type="ORF">PZE19_26265</name>
</gene>
<keyword evidence="3" id="KW-1185">Reference proteome</keyword>
<name>A0ABT6FI70_9BACT</name>
<proteinExistence type="predicted"/>
<dbReference type="InterPro" id="IPR018715">
    <property type="entry name" value="DUF2239"/>
</dbReference>
<reference evidence="2 3" key="1">
    <citation type="submission" date="2023-03" db="EMBL/GenBank/DDBJ databases">
        <title>Paludisphaera mucosa sp. nov. a novel planctomycete from northern fen.</title>
        <authorList>
            <person name="Ivanova A."/>
        </authorList>
    </citation>
    <scope>NUCLEOTIDE SEQUENCE [LARGE SCALE GENOMIC DNA]</scope>
    <source>
        <strain evidence="2 3">Pla2</strain>
    </source>
</reference>
<feature type="compositionally biased region" description="Basic and acidic residues" evidence="1">
    <location>
        <begin position="70"/>
        <end position="80"/>
    </location>
</feature>
<comment type="caution">
    <text evidence="2">The sequence shown here is derived from an EMBL/GenBank/DDBJ whole genome shotgun (WGS) entry which is preliminary data.</text>
</comment>
<evidence type="ECO:0000313" key="2">
    <source>
        <dbReference type="EMBL" id="MDG3007282.1"/>
    </source>
</evidence>
<organism evidence="2 3">
    <name type="scientific">Paludisphaera mucosa</name>
    <dbReference type="NCBI Taxonomy" id="3030827"/>
    <lineage>
        <taxon>Bacteria</taxon>
        <taxon>Pseudomonadati</taxon>
        <taxon>Planctomycetota</taxon>
        <taxon>Planctomycetia</taxon>
        <taxon>Isosphaerales</taxon>
        <taxon>Isosphaeraceae</taxon>
        <taxon>Paludisphaera</taxon>
    </lineage>
</organism>
<dbReference type="Pfam" id="PF09998">
    <property type="entry name" value="DUF2239"/>
    <property type="match status" value="1"/>
</dbReference>
<protein>
    <submittedName>
        <fullName evidence="2">DUF2239 family protein</fullName>
    </submittedName>
</protein>
<dbReference type="Proteomes" id="UP001216907">
    <property type="component" value="Unassembled WGS sequence"/>
</dbReference>
<sequence length="199" mass="21853">MTMVEGCVRTFTAFEGVRRIADGEAAGVAAAAKHALDRGSHDLVLIFDDATGEQVDFDLRGPLEDVLARLGDESRRRDEEAPPADPPRGPGRPRLGVVAREVTLLPRHWEWLGEQPGGASVALRKLVEEARKANVDRDRVRKAREAAYRFLVAMAGNLAGFEEANRALFAGDREKFAAETESWPADVRDHARALARVAF</sequence>
<dbReference type="EMBL" id="JARRAG010000002">
    <property type="protein sequence ID" value="MDG3007282.1"/>
    <property type="molecule type" value="Genomic_DNA"/>
</dbReference>
<feature type="region of interest" description="Disordered" evidence="1">
    <location>
        <begin position="70"/>
        <end position="94"/>
    </location>
</feature>